<dbReference type="PANTHER" id="PTHR21294">
    <property type="entry name" value="ELECTRON TRANSFER FLAVOPROTEIN BETA-SUBUNIT"/>
    <property type="match status" value="1"/>
</dbReference>
<dbReference type="AlphaFoldDB" id="A7HKK8"/>
<evidence type="ECO:0000313" key="2">
    <source>
        <dbReference type="EMBL" id="ABS60441.1"/>
    </source>
</evidence>
<accession>A7HKK8</accession>
<dbReference type="Pfam" id="PF01012">
    <property type="entry name" value="ETF"/>
    <property type="match status" value="1"/>
</dbReference>
<dbReference type="EMBL" id="CP000771">
    <property type="protein sequence ID" value="ABS60441.1"/>
    <property type="molecule type" value="Genomic_DNA"/>
</dbReference>
<feature type="domain" description="Electron transfer flavoprotein alpha/beta-subunit N-terminal" evidence="1">
    <location>
        <begin position="24"/>
        <end position="213"/>
    </location>
</feature>
<dbReference type="InterPro" id="IPR033948">
    <property type="entry name" value="ETF_beta_N"/>
</dbReference>
<dbReference type="Proteomes" id="UP000002415">
    <property type="component" value="Chromosome"/>
</dbReference>
<dbReference type="Gene3D" id="3.40.50.620">
    <property type="entry name" value="HUPs"/>
    <property type="match status" value="1"/>
</dbReference>
<sequence>MSMRIIVFAKQVPDTTEVKVDPVKGTLIRDGVRSIMNPEDKNALEEALRLKDKFGAKVTVITMGPPMAEAILRESYAMGADEAILITDPLYAGADTWVTSMILARAAQLIGFDLILTGRQAIDGDTAQVGIEIAQHLGIPVIAYAIGVEIKEDRVIVKRELDDRIEILSTPLPCVITCSKDINKPRYMRVPYIFEAYSKEIKILNNSVLKFDKNEVGLVGSPTKVRKTFTKGPKGEGVLFQGDIDEAVQKIIEAIPVLGK</sequence>
<dbReference type="InterPro" id="IPR014729">
    <property type="entry name" value="Rossmann-like_a/b/a_fold"/>
</dbReference>
<dbReference type="InterPro" id="IPR014730">
    <property type="entry name" value="ETF_a/b_N"/>
</dbReference>
<organism evidence="2 3">
    <name type="scientific">Fervidobacterium nodosum (strain ATCC 35602 / DSM 5306 / Rt17-B1)</name>
    <dbReference type="NCBI Taxonomy" id="381764"/>
    <lineage>
        <taxon>Bacteria</taxon>
        <taxon>Thermotogati</taxon>
        <taxon>Thermotogota</taxon>
        <taxon>Thermotogae</taxon>
        <taxon>Thermotogales</taxon>
        <taxon>Fervidobacteriaceae</taxon>
        <taxon>Fervidobacterium</taxon>
    </lineage>
</organism>
<dbReference type="eggNOG" id="COG2086">
    <property type="taxonomic scope" value="Bacteria"/>
</dbReference>
<dbReference type="PANTHER" id="PTHR21294:SF17">
    <property type="entry name" value="PROTEIN FIXA"/>
    <property type="match status" value="1"/>
</dbReference>
<reference evidence="2 3" key="2">
    <citation type="journal article" date="2009" name="Proc. Natl. Acad. Sci. U.S.A.">
        <title>On the chimeric nature, thermophilic origin, and phylogenetic placement of the Thermotogales.</title>
        <authorList>
            <person name="Zhaxybayeva O."/>
            <person name="Swithers K.S."/>
            <person name="Lapierre P."/>
            <person name="Fournier G.P."/>
            <person name="Bickhart D.M."/>
            <person name="DeBoy R.T."/>
            <person name="Nelson K.E."/>
            <person name="Nesbo C.L."/>
            <person name="Doolittle W.F."/>
            <person name="Gogarten J.P."/>
            <person name="Noll K.M."/>
        </authorList>
    </citation>
    <scope>NUCLEOTIDE SEQUENCE [LARGE SCALE GENOMIC DNA]</scope>
    <source>
        <strain evidence="3">ATCC 35602 / DSM 5306 / Rt17-B1</strain>
    </source>
</reference>
<dbReference type="GO" id="GO:0009055">
    <property type="term" value="F:electron transfer activity"/>
    <property type="evidence" value="ECO:0007669"/>
    <property type="project" value="InterPro"/>
</dbReference>
<keyword evidence="3" id="KW-1185">Reference proteome</keyword>
<name>A7HKK8_FERNB</name>
<proteinExistence type="predicted"/>
<reference evidence="2 3" key="1">
    <citation type="submission" date="2007-07" db="EMBL/GenBank/DDBJ databases">
        <title>Complete sequence of Fervidobacterium nodosum Rt17-B1.</title>
        <authorList>
            <consortium name="US DOE Joint Genome Institute"/>
            <person name="Copeland A."/>
            <person name="Lucas S."/>
            <person name="Lapidus A."/>
            <person name="Barry K."/>
            <person name="Glavina del Rio T."/>
            <person name="Dalin E."/>
            <person name="Tice H."/>
            <person name="Pitluck S."/>
            <person name="Saunders E."/>
            <person name="Brettin T."/>
            <person name="Bruce D."/>
            <person name="Detter J.C."/>
            <person name="Han C."/>
            <person name="Schmutz J."/>
            <person name="Larimer F."/>
            <person name="Land M."/>
            <person name="Hauser L."/>
            <person name="Kyrpides N."/>
            <person name="Mikhailova N."/>
            <person name="Nelson K."/>
            <person name="Gogarten J.P."/>
            <person name="Noll K."/>
            <person name="Richardson P."/>
        </authorList>
    </citation>
    <scope>NUCLEOTIDE SEQUENCE [LARGE SCALE GENOMIC DNA]</scope>
    <source>
        <strain evidence="3">ATCC 35602 / DSM 5306 / Rt17-B1</strain>
    </source>
</reference>
<dbReference type="STRING" id="381764.Fnod_0584"/>
<dbReference type="KEGG" id="fno:Fnod_0584"/>
<protein>
    <submittedName>
        <fullName evidence="2">Electron transfer flavoprotein alpha/beta-subunit</fullName>
    </submittedName>
</protein>
<evidence type="ECO:0000259" key="1">
    <source>
        <dbReference type="SMART" id="SM00893"/>
    </source>
</evidence>
<gene>
    <name evidence="2" type="ordered locus">Fnod_0584</name>
</gene>
<evidence type="ECO:0000313" key="3">
    <source>
        <dbReference type="Proteomes" id="UP000002415"/>
    </source>
</evidence>
<dbReference type="InterPro" id="IPR012255">
    <property type="entry name" value="ETF_b"/>
</dbReference>
<dbReference type="SMART" id="SM00893">
    <property type="entry name" value="ETF"/>
    <property type="match status" value="1"/>
</dbReference>
<dbReference type="SUPFAM" id="SSF52402">
    <property type="entry name" value="Adenine nucleotide alpha hydrolases-like"/>
    <property type="match status" value="1"/>
</dbReference>
<dbReference type="CDD" id="cd01714">
    <property type="entry name" value="ETF_beta"/>
    <property type="match status" value="1"/>
</dbReference>
<dbReference type="HOGENOM" id="CLU_060196_2_1_0"/>
<dbReference type="PIRSF" id="PIRSF000090">
    <property type="entry name" value="Beta-ETF"/>
    <property type="match status" value="1"/>
</dbReference>